<keyword evidence="1" id="KW-0812">Transmembrane</keyword>
<feature type="transmembrane region" description="Helical" evidence="1">
    <location>
        <begin position="139"/>
        <end position="159"/>
    </location>
</feature>
<evidence type="ECO:0000259" key="2">
    <source>
        <dbReference type="Pfam" id="PF12158"/>
    </source>
</evidence>
<dbReference type="AlphaFoldDB" id="A0A975R1N4"/>
<name>A0A975R1N4_9MICC</name>
<dbReference type="InterPro" id="IPR021994">
    <property type="entry name" value="DUF3592"/>
</dbReference>
<dbReference type="KEGG" id="ajg:KKR91_03710"/>
<feature type="transmembrane region" description="Helical" evidence="1">
    <location>
        <begin position="12"/>
        <end position="29"/>
    </location>
</feature>
<proteinExistence type="predicted"/>
<keyword evidence="1" id="KW-0472">Membrane</keyword>
<keyword evidence="1" id="KW-1133">Transmembrane helix</keyword>
<dbReference type="Pfam" id="PF12158">
    <property type="entry name" value="DUF3592"/>
    <property type="match status" value="1"/>
</dbReference>
<feature type="domain" description="DUF3592" evidence="2">
    <location>
        <begin position="48"/>
        <end position="132"/>
    </location>
</feature>
<accession>A0A975R1N4</accession>
<dbReference type="Proteomes" id="UP000676885">
    <property type="component" value="Chromosome"/>
</dbReference>
<organism evidence="3 4">
    <name type="scientific">Arthrobacter jiangjiafuii</name>
    <dbReference type="NCBI Taxonomy" id="2817475"/>
    <lineage>
        <taxon>Bacteria</taxon>
        <taxon>Bacillati</taxon>
        <taxon>Actinomycetota</taxon>
        <taxon>Actinomycetes</taxon>
        <taxon>Micrococcales</taxon>
        <taxon>Micrococcaceae</taxon>
        <taxon>Arthrobacter</taxon>
    </lineage>
</organism>
<evidence type="ECO:0000313" key="3">
    <source>
        <dbReference type="EMBL" id="QWC10743.1"/>
    </source>
</evidence>
<evidence type="ECO:0000313" key="4">
    <source>
        <dbReference type="Proteomes" id="UP000676885"/>
    </source>
</evidence>
<gene>
    <name evidence="3" type="ORF">KKR91_03710</name>
</gene>
<reference evidence="3 4" key="1">
    <citation type="submission" date="2021-05" db="EMBL/GenBank/DDBJ databases">
        <title>Novel species in genus Arthrobacter.</title>
        <authorList>
            <person name="Zhang G."/>
        </authorList>
    </citation>
    <scope>NUCLEOTIDE SEQUENCE [LARGE SCALE GENOMIC DNA]</scope>
    <source>
        <strain evidence="4">zg-ZUI227</strain>
    </source>
</reference>
<keyword evidence="4" id="KW-1185">Reference proteome</keyword>
<dbReference type="EMBL" id="CP076022">
    <property type="protein sequence ID" value="QWC10743.1"/>
    <property type="molecule type" value="Genomic_DNA"/>
</dbReference>
<evidence type="ECO:0000256" key="1">
    <source>
        <dbReference type="SAM" id="Phobius"/>
    </source>
</evidence>
<sequence>MSRRNRKVDPVTTLLCGVIVLVFGIYFGISNVSEAKEDQRIMAEGVRTVGTITDVQTKKGRSTRSGVSGGGRKVMDVSYFDKYGGNHSLSYRETYREKKEGSQEAVEKKLVGTEVNVRYDRSDPGKAVVEGDETSVTGAYVWGIGVGLFGLVFVAVGVWELKKRRASLKAGDAAGGSPTPAAG</sequence>
<dbReference type="RefSeq" id="WP_215057268.1">
    <property type="nucleotide sequence ID" value="NZ_CP076022.1"/>
</dbReference>
<protein>
    <submittedName>
        <fullName evidence="3">DUF3592 domain-containing protein</fullName>
    </submittedName>
</protein>